<feature type="compositionally biased region" description="Basic and acidic residues" evidence="1">
    <location>
        <begin position="1"/>
        <end position="11"/>
    </location>
</feature>
<evidence type="ECO:0000256" key="1">
    <source>
        <dbReference type="SAM" id="MobiDB-lite"/>
    </source>
</evidence>
<organism evidence="2 3">
    <name type="scientific">Pleomassaria siparia CBS 279.74</name>
    <dbReference type="NCBI Taxonomy" id="1314801"/>
    <lineage>
        <taxon>Eukaryota</taxon>
        <taxon>Fungi</taxon>
        <taxon>Dikarya</taxon>
        <taxon>Ascomycota</taxon>
        <taxon>Pezizomycotina</taxon>
        <taxon>Dothideomycetes</taxon>
        <taxon>Pleosporomycetidae</taxon>
        <taxon>Pleosporales</taxon>
        <taxon>Pleomassariaceae</taxon>
        <taxon>Pleomassaria</taxon>
    </lineage>
</organism>
<proteinExistence type="predicted"/>
<feature type="compositionally biased region" description="Polar residues" evidence="1">
    <location>
        <begin position="25"/>
        <end position="40"/>
    </location>
</feature>
<protein>
    <submittedName>
        <fullName evidence="2">Uncharacterized protein</fullName>
    </submittedName>
</protein>
<dbReference type="Proteomes" id="UP000799428">
    <property type="component" value="Unassembled WGS sequence"/>
</dbReference>
<dbReference type="EMBL" id="MU005772">
    <property type="protein sequence ID" value="KAF2708281.1"/>
    <property type="molecule type" value="Genomic_DNA"/>
</dbReference>
<evidence type="ECO:0000313" key="3">
    <source>
        <dbReference type="Proteomes" id="UP000799428"/>
    </source>
</evidence>
<accession>A0A6G1K757</accession>
<feature type="region of interest" description="Disordered" evidence="1">
    <location>
        <begin position="1"/>
        <end position="113"/>
    </location>
</feature>
<dbReference type="AlphaFoldDB" id="A0A6G1K757"/>
<name>A0A6G1K757_9PLEO</name>
<feature type="region of interest" description="Disordered" evidence="1">
    <location>
        <begin position="669"/>
        <end position="688"/>
    </location>
</feature>
<evidence type="ECO:0000313" key="2">
    <source>
        <dbReference type="EMBL" id="KAF2708281.1"/>
    </source>
</evidence>
<dbReference type="OrthoDB" id="5350396at2759"/>
<sequence length="688" mass="76029">MSKKNPPRDIRSFFTKVSIPAKVQPATSTIPVRTSVENHTSQSSSSAKSTPRLTPTSKQPVKRRATDAPVPPQTSRADSLPPSTSQSSTNSTGKKRIVSNGKPIVLNSDSDTDSDGLLELELNLIRPSVISRTTGAISRTDRSAPYIELLENGLRRPSDNHKRPKPSLDRYVKDAQTRVATERKMAEGKADLDNPTEETLPSGFAVTEAALAGQIDGDEAGAAAKQLFVAMQRTAGLDTNCVFHFFNAEPASRSTQHSPFPTQSLPQQGWAARFDNPWDREQAFCSGFAYQVFQYQQLPSELASWMIDQVCHEQNELLSTKYLEILEAYPQHLHALIDSTKLESIFKILGADLQCLHPSKLLNPSYEQDTTPRRPLPGSLKWVVLLLQKTITRCKAEFSLPFKTYTRILFILIHLSFDDSVTADAGVLHAVQDTIELIMCSISDIQLTPILTEIVPLLLERITHPILQNKLVSSLPIKSPLAAYFQRDLALAMLIHPTPLQIPLSSPQFTLLINDHLRTSPHFKITTETNYVDLAARISLLDTAIGPGPLTVPYQSPSGPTETEELPVATDRSLEGVAFNKEVDALVKIVKQFSNGIHEVGAIDDLTRLDAKDCCERLYHRLENAVRIGGRRKTNIFDAEDQTAPKKVLQNWLNKKRVHTATLAMNKDERSAEGFDSVDPAVSGSTSA</sequence>
<keyword evidence="3" id="KW-1185">Reference proteome</keyword>
<reference evidence="2" key="1">
    <citation type="journal article" date="2020" name="Stud. Mycol.">
        <title>101 Dothideomycetes genomes: a test case for predicting lifestyles and emergence of pathogens.</title>
        <authorList>
            <person name="Haridas S."/>
            <person name="Albert R."/>
            <person name="Binder M."/>
            <person name="Bloem J."/>
            <person name="Labutti K."/>
            <person name="Salamov A."/>
            <person name="Andreopoulos B."/>
            <person name="Baker S."/>
            <person name="Barry K."/>
            <person name="Bills G."/>
            <person name="Bluhm B."/>
            <person name="Cannon C."/>
            <person name="Castanera R."/>
            <person name="Culley D."/>
            <person name="Daum C."/>
            <person name="Ezra D."/>
            <person name="Gonzalez J."/>
            <person name="Henrissat B."/>
            <person name="Kuo A."/>
            <person name="Liang C."/>
            <person name="Lipzen A."/>
            <person name="Lutzoni F."/>
            <person name="Magnuson J."/>
            <person name="Mondo S."/>
            <person name="Nolan M."/>
            <person name="Ohm R."/>
            <person name="Pangilinan J."/>
            <person name="Park H.-J."/>
            <person name="Ramirez L."/>
            <person name="Alfaro M."/>
            <person name="Sun H."/>
            <person name="Tritt A."/>
            <person name="Yoshinaga Y."/>
            <person name="Zwiers L.-H."/>
            <person name="Turgeon B."/>
            <person name="Goodwin S."/>
            <person name="Spatafora J."/>
            <person name="Crous P."/>
            <person name="Grigoriev I."/>
        </authorList>
    </citation>
    <scope>NUCLEOTIDE SEQUENCE</scope>
    <source>
        <strain evidence="2">CBS 279.74</strain>
    </source>
</reference>
<gene>
    <name evidence="2" type="ORF">K504DRAFT_503463</name>
</gene>
<feature type="compositionally biased region" description="Low complexity" evidence="1">
    <location>
        <begin position="83"/>
        <end position="92"/>
    </location>
</feature>